<evidence type="ECO:0008006" key="4">
    <source>
        <dbReference type="Google" id="ProtNLM"/>
    </source>
</evidence>
<dbReference type="PANTHER" id="PTHR35870">
    <property type="entry name" value="PROTEIN, PUTATIVE (AFU_ORTHOLOGUE AFUA_5G03330)-RELATED"/>
    <property type="match status" value="1"/>
</dbReference>
<dbReference type="Proteomes" id="UP000242875">
    <property type="component" value="Unassembled WGS sequence"/>
</dbReference>
<evidence type="ECO:0000256" key="1">
    <source>
        <dbReference type="ARBA" id="ARBA00023002"/>
    </source>
</evidence>
<dbReference type="Pfam" id="PF14027">
    <property type="entry name" value="Questin_oxidase"/>
    <property type="match status" value="1"/>
</dbReference>
<accession>A0A261Y8U3</accession>
<reference evidence="2 3" key="1">
    <citation type="journal article" date="2017" name="Mycologia">
        <title>Bifiguratus adelaidae, gen. et sp. nov., a new member of Mucoromycotina in endophytic and soil-dwelling habitats.</title>
        <authorList>
            <person name="Torres-Cruz T.J."/>
            <person name="Billingsley Tobias T.L."/>
            <person name="Almatruk M."/>
            <person name="Hesse C."/>
            <person name="Kuske C.R."/>
            <person name="Desiro A."/>
            <person name="Benucci G.M."/>
            <person name="Bonito G."/>
            <person name="Stajich J.E."/>
            <person name="Dunlap C."/>
            <person name="Arnold A.E."/>
            <person name="Porras-Alfaro A."/>
        </authorList>
    </citation>
    <scope>NUCLEOTIDE SEQUENCE [LARGE SCALE GENOMIC DNA]</scope>
    <source>
        <strain evidence="2 3">AZ0501</strain>
    </source>
</reference>
<organism evidence="2 3">
    <name type="scientific">Bifiguratus adelaidae</name>
    <dbReference type="NCBI Taxonomy" id="1938954"/>
    <lineage>
        <taxon>Eukaryota</taxon>
        <taxon>Fungi</taxon>
        <taxon>Fungi incertae sedis</taxon>
        <taxon>Mucoromycota</taxon>
        <taxon>Mucoromycotina</taxon>
        <taxon>Endogonomycetes</taxon>
        <taxon>Endogonales</taxon>
        <taxon>Endogonales incertae sedis</taxon>
        <taxon>Bifiguratus</taxon>
    </lineage>
</organism>
<keyword evidence="1" id="KW-0560">Oxidoreductase</keyword>
<sequence>MDTSIHLSSPYGLRFPGPTVKSREKVEALLKQDYDDHHVFYTTGGFHNHVSHHILAAFSIGASPERLQAIYDDHARYQRAKLPSKGLNLTSKNFHEFVGDDETNYTDLLEFFTQEIKKNGRAKVVEEYAFHPDMVYRVIAGAYHPLIVIGYAMEFGSDLLAAEGLAQAGVHHGRLAPMYDKKGNFKYDGDPGITSALNALHLSSSQKKSVLQIFQEVQADKEIEKTLPQPSQSEKIYKVIENGVLPHIIKYASMWELQESEQDVKERLKELYQACIMAYAMSPRPGRKIKFDFFLMHAVTSILMLQAWLPSMSLFHQTQLLRSHLAMTLAWYCSRGRPALHPVVLDRYQTKLKTNTANPWAHVIDATIQHEEVHVCKIIRSIVQADALWGSEPLQFPGYGVIHEPYLHAAEMTLETIRNGEDPWDKVAIGWDEGWREDKDQAHAPTAPSEGVKA</sequence>
<protein>
    <recommendedName>
        <fullName evidence="4">HypA-like protein</fullName>
    </recommendedName>
</protein>
<gene>
    <name evidence="2" type="ORF">BZG36_00092</name>
</gene>
<keyword evidence="3" id="KW-1185">Reference proteome</keyword>
<evidence type="ECO:0000313" key="2">
    <source>
        <dbReference type="EMBL" id="OZJ07037.1"/>
    </source>
</evidence>
<dbReference type="PANTHER" id="PTHR35870:SF1">
    <property type="entry name" value="PROTEIN, PUTATIVE (AFU_ORTHOLOGUE AFUA_5G03330)-RELATED"/>
    <property type="match status" value="1"/>
</dbReference>
<dbReference type="EMBL" id="MVBO01000001">
    <property type="protein sequence ID" value="OZJ07037.1"/>
    <property type="molecule type" value="Genomic_DNA"/>
</dbReference>
<dbReference type="GO" id="GO:0016491">
    <property type="term" value="F:oxidoreductase activity"/>
    <property type="evidence" value="ECO:0007669"/>
    <property type="project" value="UniProtKB-KW"/>
</dbReference>
<dbReference type="InterPro" id="IPR025337">
    <property type="entry name" value="Questin_oxidase-like"/>
</dbReference>
<dbReference type="AlphaFoldDB" id="A0A261Y8U3"/>
<name>A0A261Y8U3_9FUNG</name>
<comment type="caution">
    <text evidence="2">The sequence shown here is derived from an EMBL/GenBank/DDBJ whole genome shotgun (WGS) entry which is preliminary data.</text>
</comment>
<proteinExistence type="predicted"/>
<evidence type="ECO:0000313" key="3">
    <source>
        <dbReference type="Proteomes" id="UP000242875"/>
    </source>
</evidence>
<dbReference type="OrthoDB" id="10004862at2759"/>